<dbReference type="PANTHER" id="PTHR32071">
    <property type="entry name" value="TRANSCRIPTIONAL REGULATORY PROTEIN"/>
    <property type="match status" value="1"/>
</dbReference>
<dbReference type="Pfam" id="PF25601">
    <property type="entry name" value="AAA_lid_14"/>
    <property type="match status" value="1"/>
</dbReference>
<reference evidence="10" key="1">
    <citation type="submission" date="2022-10" db="EMBL/GenBank/DDBJ databases">
        <authorList>
            <person name="Koch H."/>
        </authorList>
    </citation>
    <scope>NUCLEOTIDE SEQUENCE</scope>
    <source>
        <strain evidence="10">DNF</strain>
    </source>
</reference>
<evidence type="ECO:0000259" key="8">
    <source>
        <dbReference type="PROSITE" id="PS50045"/>
    </source>
</evidence>
<dbReference type="GO" id="GO:0006355">
    <property type="term" value="P:regulation of DNA-templated transcription"/>
    <property type="evidence" value="ECO:0007669"/>
    <property type="project" value="InterPro"/>
</dbReference>
<dbReference type="GO" id="GO:0005524">
    <property type="term" value="F:ATP binding"/>
    <property type="evidence" value="ECO:0007669"/>
    <property type="project" value="UniProtKB-KW"/>
</dbReference>
<keyword evidence="6" id="KW-0597">Phosphoprotein</keyword>
<dbReference type="Pfam" id="PF00072">
    <property type="entry name" value="Response_reg"/>
    <property type="match status" value="1"/>
</dbReference>
<dbReference type="SUPFAM" id="SSF46689">
    <property type="entry name" value="Homeodomain-like"/>
    <property type="match status" value="1"/>
</dbReference>
<evidence type="ECO:0000256" key="5">
    <source>
        <dbReference type="ARBA" id="ARBA00023163"/>
    </source>
</evidence>
<dbReference type="InterPro" id="IPR025944">
    <property type="entry name" value="Sigma_54_int_dom_CS"/>
</dbReference>
<dbReference type="PROSITE" id="PS50110">
    <property type="entry name" value="RESPONSE_REGULATORY"/>
    <property type="match status" value="1"/>
</dbReference>
<dbReference type="Gene3D" id="3.40.50.2300">
    <property type="match status" value="1"/>
</dbReference>
<feature type="region of interest" description="Disordered" evidence="7">
    <location>
        <begin position="118"/>
        <end position="138"/>
    </location>
</feature>
<evidence type="ECO:0000259" key="9">
    <source>
        <dbReference type="PROSITE" id="PS50110"/>
    </source>
</evidence>
<dbReference type="PANTHER" id="PTHR32071:SF117">
    <property type="entry name" value="PTS-DEPENDENT DIHYDROXYACETONE KINASE OPERON REGULATORY PROTEIN-RELATED"/>
    <property type="match status" value="1"/>
</dbReference>
<dbReference type="SUPFAM" id="SSF52540">
    <property type="entry name" value="P-loop containing nucleoside triphosphate hydrolases"/>
    <property type="match status" value="1"/>
</dbReference>
<dbReference type="KEGG" id="nti:DNFV4_03470"/>
<dbReference type="InterPro" id="IPR058031">
    <property type="entry name" value="AAA_lid_NorR"/>
</dbReference>
<dbReference type="PROSITE" id="PS50045">
    <property type="entry name" value="SIGMA54_INTERACT_4"/>
    <property type="match status" value="1"/>
</dbReference>
<sequence length="489" mass="53804">MGPLHVLVVEDDPAVRTLIQATLSEEGWTVAAAADGRSAIQRAQDQAVDVLLIDLQLPDMDGVAVIERVAALERGICSIAMTGDGTVERAVRAMRAGAMDFITKPFDPALLSQTLERAARSRQGRRGEAGAGLRPGEPPAYDAPIGTSASMQAVMQVVKRVADSDSTVLIQGESGTGKEVLARMLHARSSRRHGPWIPINCGAIPEQLLESELFGHEKGAFSGAHSARPGRFELAHRGTIFLDEIGELSLPLQVKLLRVIQERRFERVGGTRSIAVDVRLVAATNQDLEQAVRQGRFRKDLYYRLNVIPIMIPPLRERRNDLPLLVAHFVDRFNRLKRASITGLTPDALRALTRYDWPGNIRELENLIERLIVLKREGLIGIEDIPEPVVQRAERPTGPATGLEAETFSFAEGGIDLVREVERYENRLIAEALVQAKGITSKAAKLLRLNRTTLVEKLKRKRLGGKPALTAYEPVRRDESCPLTGPSMI</sequence>
<dbReference type="PROSITE" id="PS00675">
    <property type="entry name" value="SIGMA54_INTERACT_1"/>
    <property type="match status" value="1"/>
</dbReference>
<dbReference type="InterPro" id="IPR001789">
    <property type="entry name" value="Sig_transdc_resp-reg_receiver"/>
</dbReference>
<proteinExistence type="predicted"/>
<evidence type="ECO:0000313" key="10">
    <source>
        <dbReference type="EMBL" id="CAI4033040.1"/>
    </source>
</evidence>
<dbReference type="InterPro" id="IPR027417">
    <property type="entry name" value="P-loop_NTPase"/>
</dbReference>
<name>A0AA86N1F9_9BACT</name>
<dbReference type="Pfam" id="PF00158">
    <property type="entry name" value="Sigma54_activat"/>
    <property type="match status" value="1"/>
</dbReference>
<dbReference type="SUPFAM" id="SSF52172">
    <property type="entry name" value="CheY-like"/>
    <property type="match status" value="1"/>
</dbReference>
<keyword evidence="2" id="KW-0067">ATP-binding</keyword>
<feature type="domain" description="Response regulatory" evidence="9">
    <location>
        <begin position="5"/>
        <end position="119"/>
    </location>
</feature>
<dbReference type="InterPro" id="IPR002197">
    <property type="entry name" value="HTH_Fis"/>
</dbReference>
<dbReference type="Gene3D" id="1.10.10.60">
    <property type="entry name" value="Homeodomain-like"/>
    <property type="match status" value="1"/>
</dbReference>
<evidence type="ECO:0000256" key="1">
    <source>
        <dbReference type="ARBA" id="ARBA00022741"/>
    </source>
</evidence>
<accession>A0AA86N1F9</accession>
<dbReference type="SMART" id="SM00382">
    <property type="entry name" value="AAA"/>
    <property type="match status" value="1"/>
</dbReference>
<keyword evidence="4 10" id="KW-0238">DNA-binding</keyword>
<dbReference type="EMBL" id="OX365700">
    <property type="protein sequence ID" value="CAI4033040.1"/>
    <property type="molecule type" value="Genomic_DNA"/>
</dbReference>
<dbReference type="Gene3D" id="3.40.50.300">
    <property type="entry name" value="P-loop containing nucleotide triphosphate hydrolases"/>
    <property type="match status" value="1"/>
</dbReference>
<keyword evidence="5" id="KW-0804">Transcription</keyword>
<dbReference type="InterPro" id="IPR011006">
    <property type="entry name" value="CheY-like_superfamily"/>
</dbReference>
<evidence type="ECO:0000256" key="3">
    <source>
        <dbReference type="ARBA" id="ARBA00023015"/>
    </source>
</evidence>
<dbReference type="GO" id="GO:0000160">
    <property type="term" value="P:phosphorelay signal transduction system"/>
    <property type="evidence" value="ECO:0007669"/>
    <property type="project" value="InterPro"/>
</dbReference>
<organism evidence="10 11">
    <name type="scientific">Nitrospira tepida</name>
    <dbReference type="NCBI Taxonomy" id="2973512"/>
    <lineage>
        <taxon>Bacteria</taxon>
        <taxon>Pseudomonadati</taxon>
        <taxon>Nitrospirota</taxon>
        <taxon>Nitrospiria</taxon>
        <taxon>Nitrospirales</taxon>
        <taxon>Nitrospiraceae</taxon>
        <taxon>Nitrospira</taxon>
    </lineage>
</organism>
<dbReference type="InterPro" id="IPR009057">
    <property type="entry name" value="Homeodomain-like_sf"/>
</dbReference>
<gene>
    <name evidence="10" type="ORF">DNFV4_03470</name>
</gene>
<dbReference type="Pfam" id="PF02954">
    <property type="entry name" value="HTH_8"/>
    <property type="match status" value="1"/>
</dbReference>
<evidence type="ECO:0000313" key="11">
    <source>
        <dbReference type="Proteomes" id="UP001179121"/>
    </source>
</evidence>
<dbReference type="RefSeq" id="WP_289269906.1">
    <property type="nucleotide sequence ID" value="NZ_OX365700.1"/>
</dbReference>
<protein>
    <submittedName>
        <fullName evidence="10">DNA-binding transcriptional activator ZraR</fullName>
    </submittedName>
</protein>
<dbReference type="SMART" id="SM00448">
    <property type="entry name" value="REC"/>
    <property type="match status" value="1"/>
</dbReference>
<keyword evidence="11" id="KW-1185">Reference proteome</keyword>
<dbReference type="PROSITE" id="PS00688">
    <property type="entry name" value="SIGMA54_INTERACT_3"/>
    <property type="match status" value="1"/>
</dbReference>
<evidence type="ECO:0000256" key="7">
    <source>
        <dbReference type="SAM" id="MobiDB-lite"/>
    </source>
</evidence>
<keyword evidence="3" id="KW-0805">Transcription regulation</keyword>
<feature type="domain" description="Sigma-54 factor interaction" evidence="8">
    <location>
        <begin position="144"/>
        <end position="373"/>
    </location>
</feature>
<dbReference type="FunFam" id="3.40.50.300:FF:000006">
    <property type="entry name" value="DNA-binding transcriptional regulator NtrC"/>
    <property type="match status" value="1"/>
</dbReference>
<dbReference type="InterPro" id="IPR002078">
    <property type="entry name" value="Sigma_54_int"/>
</dbReference>
<dbReference type="InterPro" id="IPR025662">
    <property type="entry name" value="Sigma_54_int_dom_ATP-bd_1"/>
</dbReference>
<evidence type="ECO:0000256" key="4">
    <source>
        <dbReference type="ARBA" id="ARBA00023125"/>
    </source>
</evidence>
<dbReference type="CDD" id="cd00009">
    <property type="entry name" value="AAA"/>
    <property type="match status" value="1"/>
</dbReference>
<dbReference type="AlphaFoldDB" id="A0AA86N1F9"/>
<dbReference type="Gene3D" id="1.10.8.60">
    <property type="match status" value="1"/>
</dbReference>
<dbReference type="PRINTS" id="PR01590">
    <property type="entry name" value="HTHFIS"/>
</dbReference>
<dbReference type="GO" id="GO:0043565">
    <property type="term" value="F:sequence-specific DNA binding"/>
    <property type="evidence" value="ECO:0007669"/>
    <property type="project" value="InterPro"/>
</dbReference>
<dbReference type="InterPro" id="IPR003593">
    <property type="entry name" value="AAA+_ATPase"/>
</dbReference>
<feature type="modified residue" description="4-aspartylphosphate" evidence="6">
    <location>
        <position position="54"/>
    </location>
</feature>
<evidence type="ECO:0000256" key="6">
    <source>
        <dbReference type="PROSITE-ProRule" id="PRU00169"/>
    </source>
</evidence>
<keyword evidence="1" id="KW-0547">Nucleotide-binding</keyword>
<evidence type="ECO:0000256" key="2">
    <source>
        <dbReference type="ARBA" id="ARBA00022840"/>
    </source>
</evidence>
<dbReference type="Proteomes" id="UP001179121">
    <property type="component" value="Chromosome"/>
</dbReference>